<dbReference type="AlphaFoldDB" id="A0AAV4PL32"/>
<reference evidence="1 2" key="1">
    <citation type="submission" date="2021-06" db="EMBL/GenBank/DDBJ databases">
        <title>Caerostris extrusa draft genome.</title>
        <authorList>
            <person name="Kono N."/>
            <person name="Arakawa K."/>
        </authorList>
    </citation>
    <scope>NUCLEOTIDE SEQUENCE [LARGE SCALE GENOMIC DNA]</scope>
</reference>
<evidence type="ECO:0000313" key="1">
    <source>
        <dbReference type="EMBL" id="GIX97140.1"/>
    </source>
</evidence>
<sequence>MESVNQSIKNSLHFISIIQEICEKRRLYVESLNWEEYNKYVKEWKREQKSLIKVIPRQAELPEEKQTDGDVITEEMEELTLVDALLEKARNIRMKNKDLLKEIKGTTHKSQLSVESFSHISKSNKLELQCKRRLCKNVKDSIQIAQMYQIIKVIFLLFRRFKNDLKQTFNTKSCFEIHKSVVWYPFISPKNRDLLCTQRKFYSLENFNKALKTINRIQEIMMWIDLLSLIGSTLASLHLLDKDDWEVIHLCSCLESICRGNLQRIPILNQIDVYIF</sequence>
<proteinExistence type="predicted"/>
<organism evidence="1 2">
    <name type="scientific">Caerostris extrusa</name>
    <name type="common">Bark spider</name>
    <name type="synonym">Caerostris bankana</name>
    <dbReference type="NCBI Taxonomy" id="172846"/>
    <lineage>
        <taxon>Eukaryota</taxon>
        <taxon>Metazoa</taxon>
        <taxon>Ecdysozoa</taxon>
        <taxon>Arthropoda</taxon>
        <taxon>Chelicerata</taxon>
        <taxon>Arachnida</taxon>
        <taxon>Araneae</taxon>
        <taxon>Araneomorphae</taxon>
        <taxon>Entelegynae</taxon>
        <taxon>Araneoidea</taxon>
        <taxon>Araneidae</taxon>
        <taxon>Caerostris</taxon>
    </lineage>
</organism>
<comment type="caution">
    <text evidence="1">The sequence shown here is derived from an EMBL/GenBank/DDBJ whole genome shotgun (WGS) entry which is preliminary data.</text>
</comment>
<dbReference type="Proteomes" id="UP001054945">
    <property type="component" value="Unassembled WGS sequence"/>
</dbReference>
<keyword evidence="2" id="KW-1185">Reference proteome</keyword>
<name>A0AAV4PL32_CAEEX</name>
<dbReference type="EMBL" id="BPLR01004743">
    <property type="protein sequence ID" value="GIX97140.1"/>
    <property type="molecule type" value="Genomic_DNA"/>
</dbReference>
<evidence type="ECO:0000313" key="2">
    <source>
        <dbReference type="Proteomes" id="UP001054945"/>
    </source>
</evidence>
<accession>A0AAV4PL32</accession>
<protein>
    <submittedName>
        <fullName evidence="1">Uncharacterized protein</fullName>
    </submittedName>
</protein>
<gene>
    <name evidence="1" type="primary">AVEN_15105_1</name>
    <name evidence="1" type="ORF">CEXT_6331</name>
</gene>